<reference evidence="2" key="2">
    <citation type="submission" date="2015-01" db="EMBL/GenBank/DDBJ databases">
        <title>Evolutionary Origins and Diversification of the Mycorrhizal Mutualists.</title>
        <authorList>
            <consortium name="DOE Joint Genome Institute"/>
            <consortium name="Mycorrhizal Genomics Consortium"/>
            <person name="Kohler A."/>
            <person name="Kuo A."/>
            <person name="Nagy L.G."/>
            <person name="Floudas D."/>
            <person name="Copeland A."/>
            <person name="Barry K.W."/>
            <person name="Cichocki N."/>
            <person name="Veneault-Fourrey C."/>
            <person name="LaButti K."/>
            <person name="Lindquist E.A."/>
            <person name="Lipzen A."/>
            <person name="Lundell T."/>
            <person name="Morin E."/>
            <person name="Murat C."/>
            <person name="Riley R."/>
            <person name="Ohm R."/>
            <person name="Sun H."/>
            <person name="Tunlid A."/>
            <person name="Henrissat B."/>
            <person name="Grigoriev I.V."/>
            <person name="Hibbett D.S."/>
            <person name="Martin F."/>
        </authorList>
    </citation>
    <scope>NUCLEOTIDE SEQUENCE [LARGE SCALE GENOMIC DNA]</scope>
    <source>
        <strain evidence="2">Marx 270</strain>
    </source>
</reference>
<accession>A0A0C3K0Y6</accession>
<proteinExistence type="predicted"/>
<protein>
    <submittedName>
        <fullName evidence="1">Uncharacterized protein</fullName>
    </submittedName>
</protein>
<dbReference type="HOGENOM" id="CLU_2942763_0_0_1"/>
<evidence type="ECO:0000313" key="1">
    <source>
        <dbReference type="EMBL" id="KIO03252.1"/>
    </source>
</evidence>
<gene>
    <name evidence="1" type="ORF">M404DRAFT_27229</name>
</gene>
<dbReference type="AlphaFoldDB" id="A0A0C3K0Y6"/>
<sequence length="60" mass="6820">MPLQRSWMAMRTSDIRRCCTSTLLIDIVLDHQDNNQSDAAVSVNILPFSPSELRVMHSFA</sequence>
<dbReference type="EMBL" id="KN831977">
    <property type="protein sequence ID" value="KIO03252.1"/>
    <property type="molecule type" value="Genomic_DNA"/>
</dbReference>
<evidence type="ECO:0000313" key="2">
    <source>
        <dbReference type="Proteomes" id="UP000054217"/>
    </source>
</evidence>
<reference evidence="1 2" key="1">
    <citation type="submission" date="2014-04" db="EMBL/GenBank/DDBJ databases">
        <authorList>
            <consortium name="DOE Joint Genome Institute"/>
            <person name="Kuo A."/>
            <person name="Kohler A."/>
            <person name="Costa M.D."/>
            <person name="Nagy L.G."/>
            <person name="Floudas D."/>
            <person name="Copeland A."/>
            <person name="Barry K.W."/>
            <person name="Cichocki N."/>
            <person name="Veneault-Fourrey C."/>
            <person name="LaButti K."/>
            <person name="Lindquist E.A."/>
            <person name="Lipzen A."/>
            <person name="Lundell T."/>
            <person name="Morin E."/>
            <person name="Murat C."/>
            <person name="Sun H."/>
            <person name="Tunlid A."/>
            <person name="Henrissat B."/>
            <person name="Grigoriev I.V."/>
            <person name="Hibbett D.S."/>
            <person name="Martin F."/>
            <person name="Nordberg H.P."/>
            <person name="Cantor M.N."/>
            <person name="Hua S.X."/>
        </authorList>
    </citation>
    <scope>NUCLEOTIDE SEQUENCE [LARGE SCALE GENOMIC DNA]</scope>
    <source>
        <strain evidence="1 2">Marx 270</strain>
    </source>
</reference>
<name>A0A0C3K0Y6_PISTI</name>
<dbReference type="InParanoid" id="A0A0C3K0Y6"/>
<organism evidence="1 2">
    <name type="scientific">Pisolithus tinctorius Marx 270</name>
    <dbReference type="NCBI Taxonomy" id="870435"/>
    <lineage>
        <taxon>Eukaryota</taxon>
        <taxon>Fungi</taxon>
        <taxon>Dikarya</taxon>
        <taxon>Basidiomycota</taxon>
        <taxon>Agaricomycotina</taxon>
        <taxon>Agaricomycetes</taxon>
        <taxon>Agaricomycetidae</taxon>
        <taxon>Boletales</taxon>
        <taxon>Sclerodermatineae</taxon>
        <taxon>Pisolithaceae</taxon>
        <taxon>Pisolithus</taxon>
    </lineage>
</organism>
<keyword evidence="2" id="KW-1185">Reference proteome</keyword>
<dbReference type="Proteomes" id="UP000054217">
    <property type="component" value="Unassembled WGS sequence"/>
</dbReference>